<keyword evidence="2" id="KW-1185">Reference proteome</keyword>
<dbReference type="PANTHER" id="PTHR15503:SF42">
    <property type="entry name" value="ZINC FINGER, CCHC-TYPE, RETROTRANSPOSON GAG DOMAIN, ASPARTIC PEPTIDASE DOMAIN PROTEIN-RELATED"/>
    <property type="match status" value="1"/>
</dbReference>
<evidence type="ECO:0000313" key="2">
    <source>
        <dbReference type="Proteomes" id="UP001172457"/>
    </source>
</evidence>
<protein>
    <recommendedName>
        <fullName evidence="3">Reverse transcriptase domain-containing protein</fullName>
    </recommendedName>
</protein>
<dbReference type="InterPro" id="IPR032567">
    <property type="entry name" value="RTL1-rel"/>
</dbReference>
<accession>A0AA38T812</accession>
<evidence type="ECO:0000313" key="1">
    <source>
        <dbReference type="EMBL" id="KAJ9556049.1"/>
    </source>
</evidence>
<dbReference type="SUPFAM" id="SSF56672">
    <property type="entry name" value="DNA/RNA polymerases"/>
    <property type="match status" value="1"/>
</dbReference>
<sequence length="265" mass="29763">MMTRKPMDPSMLDLSFPSGVTLSEGQVIREPVHGICVGDNFNILHFQRFSELHKAPTEHLVTVLFIANKEKKIKENKEFARADQDQEMDESVLTSIDPDHQSEDLLKTSRSYSRTISEVEELADDRTSMLVTPLGPTIRNPSGGELTILSERRKRMPKLSSLAKARKHVLHEGYSFLAYVIDSQAEARKKTVADVPVVSEYPDVFPDDLPGIPPERQVEFRIDLVPGAASVAKAPYRLAPPEMQELSKQLEELLEKGFIRPSTSP</sequence>
<comment type="caution">
    <text evidence="1">The sequence shown here is derived from an EMBL/GenBank/DDBJ whole genome shotgun (WGS) entry which is preliminary data.</text>
</comment>
<dbReference type="InterPro" id="IPR043502">
    <property type="entry name" value="DNA/RNA_pol_sf"/>
</dbReference>
<reference evidence="1" key="1">
    <citation type="submission" date="2023-03" db="EMBL/GenBank/DDBJ databases">
        <title>Chromosome-scale reference genome and RAD-based genetic map of yellow starthistle (Centaurea solstitialis) reveal putative structural variation and QTLs associated with invader traits.</title>
        <authorList>
            <person name="Reatini B."/>
            <person name="Cang F.A."/>
            <person name="Jiang Q."/>
            <person name="Mckibben M.T.W."/>
            <person name="Barker M.S."/>
            <person name="Rieseberg L.H."/>
            <person name="Dlugosch K.M."/>
        </authorList>
    </citation>
    <scope>NUCLEOTIDE SEQUENCE</scope>
    <source>
        <strain evidence="1">CAN-66</strain>
        <tissue evidence="1">Leaf</tissue>
    </source>
</reference>
<name>A0AA38T812_9ASTR</name>
<proteinExistence type="predicted"/>
<dbReference type="Gene3D" id="3.10.10.10">
    <property type="entry name" value="HIV Type 1 Reverse Transcriptase, subunit A, domain 1"/>
    <property type="match status" value="1"/>
</dbReference>
<gene>
    <name evidence="1" type="ORF">OSB04_010663</name>
</gene>
<dbReference type="PANTHER" id="PTHR15503">
    <property type="entry name" value="LDOC1 RELATED"/>
    <property type="match status" value="1"/>
</dbReference>
<dbReference type="Proteomes" id="UP001172457">
    <property type="component" value="Chromosome 3"/>
</dbReference>
<evidence type="ECO:0008006" key="3">
    <source>
        <dbReference type="Google" id="ProtNLM"/>
    </source>
</evidence>
<dbReference type="EMBL" id="JARYMX010000003">
    <property type="protein sequence ID" value="KAJ9556049.1"/>
    <property type="molecule type" value="Genomic_DNA"/>
</dbReference>
<organism evidence="1 2">
    <name type="scientific">Centaurea solstitialis</name>
    <name type="common">yellow star-thistle</name>
    <dbReference type="NCBI Taxonomy" id="347529"/>
    <lineage>
        <taxon>Eukaryota</taxon>
        <taxon>Viridiplantae</taxon>
        <taxon>Streptophyta</taxon>
        <taxon>Embryophyta</taxon>
        <taxon>Tracheophyta</taxon>
        <taxon>Spermatophyta</taxon>
        <taxon>Magnoliopsida</taxon>
        <taxon>eudicotyledons</taxon>
        <taxon>Gunneridae</taxon>
        <taxon>Pentapetalae</taxon>
        <taxon>asterids</taxon>
        <taxon>campanulids</taxon>
        <taxon>Asterales</taxon>
        <taxon>Asteraceae</taxon>
        <taxon>Carduoideae</taxon>
        <taxon>Cardueae</taxon>
        <taxon>Centaureinae</taxon>
        <taxon>Centaurea</taxon>
    </lineage>
</organism>
<dbReference type="AlphaFoldDB" id="A0AA38T812"/>